<dbReference type="AlphaFoldDB" id="A0A0K1JHL7"/>
<evidence type="ECO:0000313" key="2">
    <source>
        <dbReference type="Proteomes" id="UP000066480"/>
    </source>
</evidence>
<keyword evidence="2" id="KW-1185">Reference proteome</keyword>
<dbReference type="PATRIC" id="fig|571913.6.peg.2155"/>
<evidence type="ECO:0000313" key="1">
    <source>
        <dbReference type="EMBL" id="AKU16202.1"/>
    </source>
</evidence>
<dbReference type="OrthoDB" id="4858593at2"/>
<accession>A0A0K1JHL7</accession>
<name>A0A0K1JHL7_9MICO</name>
<protein>
    <submittedName>
        <fullName evidence="1">Uncharacterized protein</fullName>
    </submittedName>
</protein>
<sequence>MDSSNHWYRHAHIWSQYCGLGFEHPPRLNGVIQHGWTFVHGFGAGHAPPHGFAKYIWADVNRRRGQAIGWRDYYVTGAPFLYLDEMTPYAEDDPEPEGTIWYPFHGTVDYEAVSGDHDRLIDEINATETGPVTMCLYYVEYKIPAIRAKYEDAGFRVISHGDRGIKWTGGDADFLPSQLRELRRHRRVASNRLSTAIMYGASLGLQPAVYGDPMDLVGVKAGFNGTDLLEHTFPELHGTDIDAAVAHEIANRELGRDAMLSPTELALVLGWEEEQRLTTKVSA</sequence>
<dbReference type="STRING" id="571913.VV02_10565"/>
<reference evidence="1 2" key="1">
    <citation type="submission" date="2015-03" db="EMBL/GenBank/DDBJ databases">
        <title>Luteipulveratus halotolerans sp. nov., a novel actinobacterium (Dermacoccaceae) from Sarawak, Malaysia.</title>
        <authorList>
            <person name="Juboi H."/>
            <person name="Basik A."/>
            <person name="Shamsul S.S."/>
            <person name="Arnold P."/>
            <person name="Schmitt E.K."/>
            <person name="Sanglier J.-J."/>
            <person name="Yeo T."/>
        </authorList>
    </citation>
    <scope>NUCLEOTIDE SEQUENCE [LARGE SCALE GENOMIC DNA]</scope>
    <source>
        <strain evidence="1 2">MN07-A0370</strain>
    </source>
</reference>
<gene>
    <name evidence="1" type="ORF">VV02_10565</name>
</gene>
<dbReference type="Proteomes" id="UP000066480">
    <property type="component" value="Chromosome"/>
</dbReference>
<proteinExistence type="predicted"/>
<organism evidence="1 2">
    <name type="scientific">Luteipulveratus mongoliensis</name>
    <dbReference type="NCBI Taxonomy" id="571913"/>
    <lineage>
        <taxon>Bacteria</taxon>
        <taxon>Bacillati</taxon>
        <taxon>Actinomycetota</taxon>
        <taxon>Actinomycetes</taxon>
        <taxon>Micrococcales</taxon>
        <taxon>Dermacoccaceae</taxon>
        <taxon>Luteipulveratus</taxon>
    </lineage>
</organism>
<dbReference type="RefSeq" id="WP_052591511.1">
    <property type="nucleotide sequence ID" value="NZ_CP011112.1"/>
</dbReference>
<dbReference type="EMBL" id="CP011112">
    <property type="protein sequence ID" value="AKU16202.1"/>
    <property type="molecule type" value="Genomic_DNA"/>
</dbReference>
<dbReference type="KEGG" id="lmoi:VV02_10565"/>